<evidence type="ECO:0000256" key="1">
    <source>
        <dbReference type="SAM" id="MobiDB-lite"/>
    </source>
</evidence>
<organism evidence="2">
    <name type="scientific">uncultured Craurococcus sp</name>
    <dbReference type="NCBI Taxonomy" id="1135998"/>
    <lineage>
        <taxon>Bacteria</taxon>
        <taxon>Pseudomonadati</taxon>
        <taxon>Pseudomonadota</taxon>
        <taxon>Alphaproteobacteria</taxon>
        <taxon>Acetobacterales</taxon>
        <taxon>Acetobacteraceae</taxon>
        <taxon>Craurococcus</taxon>
        <taxon>environmental samples</taxon>
    </lineage>
</organism>
<gene>
    <name evidence="2" type="ORF">AVDCRST_MAG27-3348</name>
</gene>
<dbReference type="InterPro" id="IPR021327">
    <property type="entry name" value="DUF2934"/>
</dbReference>
<dbReference type="EMBL" id="CADCTD010000126">
    <property type="protein sequence ID" value="CAA9265813.1"/>
    <property type="molecule type" value="Genomic_DNA"/>
</dbReference>
<feature type="region of interest" description="Disordered" evidence="1">
    <location>
        <begin position="235"/>
        <end position="269"/>
    </location>
</feature>
<proteinExistence type="predicted"/>
<sequence>MGGRIVGEHAPRIRRNISQNRKLPRSAPLLTPSGGDVFGRRGLLRGQAPQRYGWRERQWPTRTGKCLKSKSSPTGLDACRAIASQSCQAPPQRRDWSRRGYGGCRRPILDGLTLRLGYIQTGGLALSSPPLQPATPPHPVWWEIGRPSPEEAADWITWVAPLGDRGAALYRTLVVADGSVALTVEFHRRRGSGQQIIYRGRCGLQHDPEPAAERISALLKAADGAVSKALQAGSNDDDITAEHGRGSSYLPAIPQGTQQGRPPARGHDPEHYLRERAYFLWEREGRPEGRALEFWERAFREEARAA</sequence>
<evidence type="ECO:0000313" key="2">
    <source>
        <dbReference type="EMBL" id="CAA9265813.1"/>
    </source>
</evidence>
<dbReference type="AlphaFoldDB" id="A0A6J4IYR6"/>
<evidence type="ECO:0008006" key="3">
    <source>
        <dbReference type="Google" id="ProtNLM"/>
    </source>
</evidence>
<dbReference type="Pfam" id="PF11154">
    <property type="entry name" value="DUF2934"/>
    <property type="match status" value="1"/>
</dbReference>
<accession>A0A6J4IYR6</accession>
<reference evidence="2" key="1">
    <citation type="submission" date="2020-02" db="EMBL/GenBank/DDBJ databases">
        <authorList>
            <person name="Meier V. D."/>
        </authorList>
    </citation>
    <scope>NUCLEOTIDE SEQUENCE</scope>
    <source>
        <strain evidence="2">AVDCRST_MAG27</strain>
    </source>
</reference>
<name>A0A6J4IYR6_9PROT</name>
<protein>
    <recommendedName>
        <fullName evidence="3">DUF2934 domain-containing protein</fullName>
    </recommendedName>
</protein>